<dbReference type="AlphaFoldDB" id="A0A1M7EH56"/>
<dbReference type="OrthoDB" id="9776961at2"/>
<dbReference type="RefSeq" id="WP_079550562.1">
    <property type="nucleotide sequence ID" value="NZ_LT670847.1"/>
</dbReference>
<evidence type="ECO:0000256" key="5">
    <source>
        <dbReference type="ARBA" id="ARBA00022840"/>
    </source>
</evidence>
<sequence length="585" mass="64302">MSQSSFESTLSHAAARGGLRGIAERLVNHGLLTQAQIATAEAAAEEQEIPLLRHVVECGLVDPAEATVAAAWEYGLPVIDLDAVRISALPPAENYPVKVLRNLGVLPLARHNHRLTVAVPYPATLTQLDELQFATGLSVEGVLAPIDKLENALNHYLAQNERSMLEELDSVDDAVSSLGVVQGAEGEEVPLDETPRESDDAPVVKFVNKILLDAIRRGASDIHFEPYETQYRIRFRVDGMLTEIARPPFAMRNRIAARLKIMARLDISERRLPQDGALKLRLSRTRSLDFRVNSLPTVYGEKIVLRLLDPSAAQMGIDQLGFTDDQRTFYEQALAQPQGMILVTGPTGSGKTVSLYTGINILNQIERNICTAEDPVEIKVPGVNQVNVLPRIGLDFASALRAFLRQDPDVVMVGEIRDLETAEISIKAAQTGHLVLSTVHTNSAAETLTRLSNMGVSPFNIASAVSLIIAQRLVRVLCKHCKEPADIPDQALRREGFNDADITRSTIYQPVGCKQCTQGYKGRIGIYEVVPVTEAMRQLIMHEAHALDIDRLAREEGYANLHHSGLIKVMQGVTSLEEVNRVTRE</sequence>
<dbReference type="NCBIfam" id="TIGR02538">
    <property type="entry name" value="type_IV_pilB"/>
    <property type="match status" value="1"/>
</dbReference>
<dbReference type="InterPro" id="IPR037257">
    <property type="entry name" value="T2SS_E_N_sf"/>
</dbReference>
<dbReference type="EMBL" id="LT670847">
    <property type="protein sequence ID" value="SHL90960.1"/>
    <property type="molecule type" value="Genomic_DNA"/>
</dbReference>
<dbReference type="Gene3D" id="3.30.450.90">
    <property type="match status" value="1"/>
</dbReference>
<feature type="domain" description="Bacterial type II secretion system protein E" evidence="6">
    <location>
        <begin position="404"/>
        <end position="418"/>
    </location>
</feature>
<dbReference type="GO" id="GO:0005524">
    <property type="term" value="F:ATP binding"/>
    <property type="evidence" value="ECO:0007669"/>
    <property type="project" value="UniProtKB-KW"/>
</dbReference>
<comment type="similarity">
    <text evidence="2">Belongs to the GSP E family.</text>
</comment>
<dbReference type="PANTHER" id="PTHR30258:SF1">
    <property type="entry name" value="PROTEIN TRANSPORT PROTEIN HOFB HOMOLOG"/>
    <property type="match status" value="1"/>
</dbReference>
<dbReference type="FunFam" id="3.30.450.90:FF:000001">
    <property type="entry name" value="Type II secretion system ATPase GspE"/>
    <property type="match status" value="1"/>
</dbReference>
<name>A0A1M7EH56_9GAMM</name>
<proteinExistence type="inferred from homology"/>
<dbReference type="CDD" id="cd01129">
    <property type="entry name" value="PulE-GspE-like"/>
    <property type="match status" value="1"/>
</dbReference>
<dbReference type="PROSITE" id="PS00662">
    <property type="entry name" value="T2SP_E"/>
    <property type="match status" value="1"/>
</dbReference>
<dbReference type="Gene3D" id="3.40.50.300">
    <property type="entry name" value="P-loop containing nucleotide triphosphate hydrolases"/>
    <property type="match status" value="1"/>
</dbReference>
<evidence type="ECO:0000256" key="4">
    <source>
        <dbReference type="ARBA" id="ARBA00022741"/>
    </source>
</evidence>
<keyword evidence="8" id="KW-1185">Reference proteome</keyword>
<dbReference type="InterPro" id="IPR027417">
    <property type="entry name" value="P-loop_NTPase"/>
</dbReference>
<dbReference type="Pfam" id="PF00437">
    <property type="entry name" value="T2SSE"/>
    <property type="match status" value="1"/>
</dbReference>
<evidence type="ECO:0000256" key="2">
    <source>
        <dbReference type="ARBA" id="ARBA00006611"/>
    </source>
</evidence>
<keyword evidence="3" id="KW-0963">Cytoplasm</keyword>
<dbReference type="GO" id="GO:0005737">
    <property type="term" value="C:cytoplasm"/>
    <property type="evidence" value="ECO:0007669"/>
    <property type="project" value="UniProtKB-SubCell"/>
</dbReference>
<keyword evidence="4" id="KW-0547">Nucleotide-binding</keyword>
<dbReference type="InParanoid" id="A0A1M7EH56"/>
<evidence type="ECO:0000313" key="7">
    <source>
        <dbReference type="EMBL" id="SHL90960.1"/>
    </source>
</evidence>
<dbReference type="FunFam" id="3.40.50.300:FF:000398">
    <property type="entry name" value="Type IV pilus assembly ATPase PilB"/>
    <property type="match status" value="1"/>
</dbReference>
<dbReference type="STRING" id="29571.SAMN05878437_0211"/>
<dbReference type="SUPFAM" id="SSF52540">
    <property type="entry name" value="P-loop containing nucleoside triphosphate hydrolases"/>
    <property type="match status" value="1"/>
</dbReference>
<dbReference type="FunCoup" id="A0A1M7EH56">
    <property type="interactions" value="283"/>
</dbReference>
<comment type="subcellular location">
    <subcellularLocation>
        <location evidence="1">Cytoplasm</location>
    </subcellularLocation>
</comment>
<dbReference type="Gene3D" id="3.30.300.160">
    <property type="entry name" value="Type II secretion system, protein E, N-terminal domain"/>
    <property type="match status" value="1"/>
</dbReference>
<evidence type="ECO:0000256" key="3">
    <source>
        <dbReference type="ARBA" id="ARBA00022490"/>
    </source>
</evidence>
<dbReference type="PANTHER" id="PTHR30258">
    <property type="entry name" value="TYPE II SECRETION SYSTEM PROTEIN GSPE-RELATED"/>
    <property type="match status" value="1"/>
</dbReference>
<protein>
    <submittedName>
        <fullName evidence="7">Type IV pilus assembly protein PilB</fullName>
    </submittedName>
</protein>
<reference evidence="7 8" key="1">
    <citation type="submission" date="2016-11" db="EMBL/GenBank/DDBJ databases">
        <authorList>
            <person name="Jaros S."/>
            <person name="Januszkiewicz K."/>
            <person name="Wedrychowicz H."/>
        </authorList>
    </citation>
    <scope>NUCLEOTIDE SEQUENCE [LARGE SCALE GENOMIC DNA]</scope>
    <source>
        <strain evidence="7 8">ACAM 12</strain>
    </source>
</reference>
<dbReference type="InterPro" id="IPR013374">
    <property type="entry name" value="ATPase_typ4_pilus-assembl_PilB"/>
</dbReference>
<dbReference type="Proteomes" id="UP000190911">
    <property type="component" value="Chromosome I"/>
</dbReference>
<gene>
    <name evidence="7" type="ORF">SAMN05878437_0211</name>
</gene>
<dbReference type="GO" id="GO:0016887">
    <property type="term" value="F:ATP hydrolysis activity"/>
    <property type="evidence" value="ECO:0007669"/>
    <property type="project" value="InterPro"/>
</dbReference>
<keyword evidence="5" id="KW-0067">ATP-binding</keyword>
<dbReference type="GO" id="GO:0009297">
    <property type="term" value="P:pilus assembly"/>
    <property type="evidence" value="ECO:0007669"/>
    <property type="project" value="InterPro"/>
</dbReference>
<evidence type="ECO:0000313" key="8">
    <source>
        <dbReference type="Proteomes" id="UP000190911"/>
    </source>
</evidence>
<organism evidence="7 8">
    <name type="scientific">Vreelandella subglaciescola</name>
    <dbReference type="NCBI Taxonomy" id="29571"/>
    <lineage>
        <taxon>Bacteria</taxon>
        <taxon>Pseudomonadati</taxon>
        <taxon>Pseudomonadota</taxon>
        <taxon>Gammaproteobacteria</taxon>
        <taxon>Oceanospirillales</taxon>
        <taxon>Halomonadaceae</taxon>
        <taxon>Vreelandella</taxon>
    </lineage>
</organism>
<evidence type="ECO:0000259" key="6">
    <source>
        <dbReference type="PROSITE" id="PS00662"/>
    </source>
</evidence>
<dbReference type="InterPro" id="IPR007831">
    <property type="entry name" value="T2SS_GspE_N"/>
</dbReference>
<evidence type="ECO:0000256" key="1">
    <source>
        <dbReference type="ARBA" id="ARBA00004496"/>
    </source>
</evidence>
<accession>A0A1M7EH56</accession>
<dbReference type="GO" id="GO:0005886">
    <property type="term" value="C:plasma membrane"/>
    <property type="evidence" value="ECO:0007669"/>
    <property type="project" value="TreeGrafter"/>
</dbReference>
<dbReference type="SUPFAM" id="SSF160246">
    <property type="entry name" value="EspE N-terminal domain-like"/>
    <property type="match status" value="1"/>
</dbReference>
<dbReference type="Pfam" id="PF05157">
    <property type="entry name" value="MshEN"/>
    <property type="match status" value="1"/>
</dbReference>
<dbReference type="InterPro" id="IPR001482">
    <property type="entry name" value="T2SS/T4SS_dom"/>
</dbReference>